<dbReference type="FunFam" id="3.40.20.10:FF:000007">
    <property type="entry name" value="Twinfilin-1 isoform 1"/>
    <property type="match status" value="1"/>
</dbReference>
<proteinExistence type="inferred from homology"/>
<dbReference type="GO" id="GO:0010591">
    <property type="term" value="P:regulation of lamellipodium assembly"/>
    <property type="evidence" value="ECO:0007669"/>
    <property type="project" value="TreeGrafter"/>
</dbReference>
<dbReference type="GO" id="GO:0051015">
    <property type="term" value="F:actin filament binding"/>
    <property type="evidence" value="ECO:0007669"/>
    <property type="project" value="TreeGrafter"/>
</dbReference>
<feature type="domain" description="ADF-H" evidence="12">
    <location>
        <begin position="4"/>
        <end position="140"/>
    </location>
</feature>
<comment type="subunit">
    <text evidence="8">Interacts with G-actin; ADP-actin form.</text>
</comment>
<comment type="subcellular location">
    <subcellularLocation>
        <location evidence="2">Cytoplasm</location>
        <location evidence="2">Cell cortex</location>
    </subcellularLocation>
    <subcellularLocation>
        <location evidence="1">Cytoplasm</location>
        <location evidence="1">Cytoskeleton</location>
    </subcellularLocation>
</comment>
<keyword evidence="4" id="KW-0963">Cytoplasm</keyword>
<dbReference type="InterPro" id="IPR002108">
    <property type="entry name" value="ADF-H"/>
</dbReference>
<reference evidence="13 14" key="1">
    <citation type="submission" date="2015-07" db="EMBL/GenBank/DDBJ databases">
        <title>The genome of Melipona quadrifasciata.</title>
        <authorList>
            <person name="Pan H."/>
            <person name="Kapheim K."/>
        </authorList>
    </citation>
    <scope>NUCLEOTIDE SEQUENCE [LARGE SCALE GENOMIC DNA]</scope>
    <source>
        <strain evidence="13">0111107301</strain>
        <tissue evidence="13">Whole body</tissue>
    </source>
</reference>
<evidence type="ECO:0000256" key="1">
    <source>
        <dbReference type="ARBA" id="ARBA00004245"/>
    </source>
</evidence>
<protein>
    <recommendedName>
        <fullName evidence="10">Twinfilin</fullName>
    </recommendedName>
</protein>
<dbReference type="AlphaFoldDB" id="A0A0N0U4K9"/>
<dbReference type="OrthoDB" id="10006997at2759"/>
<dbReference type="GO" id="GO:0051016">
    <property type="term" value="P:barbed-end actin filament capping"/>
    <property type="evidence" value="ECO:0007669"/>
    <property type="project" value="TreeGrafter"/>
</dbReference>
<dbReference type="GO" id="GO:0010976">
    <property type="term" value="P:positive regulation of neuron projection development"/>
    <property type="evidence" value="ECO:0007669"/>
    <property type="project" value="TreeGrafter"/>
</dbReference>
<sequence>MSHQTGIRANDALKKLFSKCRDGKIRVLKVSIENEELTPTASSKPINKWQDDYDKMIKPLIIENQPAYILYRLDTKSPDSGYDWLFISWSPDTAPVRQKMLYASTKATLKQEFGTASIKEELHGTVSEDITLEGYHKYKRNNAAPAPLTTAEEELAELRKNTVTTDYSVETRHQTLSGVAFPVTDEAKQAITELGKGIHEYVQLKIDLEEEKIHLVMACDISLDKLPTKVPSDSARYHLYNFKHTHEGDYMECIVFIYSMPGYSCSIKERMLYSSCKAPLLELIQSLGVTITKKLEVNSGEELTDMLEDPPTIKETAAITPATPSTPYAPPQSIPEKKFLGSARESIIGWLEIDDGRELTEGFLQEELHPKISLHQPKFAKPKGPPGRGAKRLTKVQDLGTSEQEI</sequence>
<evidence type="ECO:0000256" key="11">
    <source>
        <dbReference type="SAM" id="MobiDB-lite"/>
    </source>
</evidence>
<dbReference type="CDD" id="cd11285">
    <property type="entry name" value="ADF_Twf-N_like"/>
    <property type="match status" value="1"/>
</dbReference>
<evidence type="ECO:0000313" key="13">
    <source>
        <dbReference type="EMBL" id="KOX71978.1"/>
    </source>
</evidence>
<dbReference type="GO" id="GO:0030042">
    <property type="term" value="P:actin filament depolymerization"/>
    <property type="evidence" value="ECO:0007669"/>
    <property type="project" value="TreeGrafter"/>
</dbReference>
<evidence type="ECO:0000256" key="9">
    <source>
        <dbReference type="ARBA" id="ARBA00056419"/>
    </source>
</evidence>
<dbReference type="Gene3D" id="3.40.20.10">
    <property type="entry name" value="Severin"/>
    <property type="match status" value="2"/>
</dbReference>
<dbReference type="EMBL" id="KQ435826">
    <property type="protein sequence ID" value="KOX71978.1"/>
    <property type="molecule type" value="Genomic_DNA"/>
</dbReference>
<comment type="similarity">
    <text evidence="3">Belongs to the actin-binding proteins ADF family. Twinfilin subfamily.</text>
</comment>
<dbReference type="CDD" id="cd11284">
    <property type="entry name" value="ADF_Twf-C_like"/>
    <property type="match status" value="1"/>
</dbReference>
<dbReference type="PROSITE" id="PS51263">
    <property type="entry name" value="ADF_H"/>
    <property type="match status" value="2"/>
</dbReference>
<dbReference type="GO" id="GO:0005938">
    <property type="term" value="C:cell cortex"/>
    <property type="evidence" value="ECO:0007669"/>
    <property type="project" value="UniProtKB-SubCell"/>
</dbReference>
<evidence type="ECO:0000256" key="4">
    <source>
        <dbReference type="ARBA" id="ARBA00022490"/>
    </source>
</evidence>
<name>A0A0N0U4K9_9HYME</name>
<keyword evidence="14" id="KW-1185">Reference proteome</keyword>
<dbReference type="PANTHER" id="PTHR13759">
    <property type="entry name" value="TWINFILIN"/>
    <property type="match status" value="1"/>
</dbReference>
<evidence type="ECO:0000256" key="6">
    <source>
        <dbReference type="ARBA" id="ARBA00023203"/>
    </source>
</evidence>
<evidence type="ECO:0000259" key="12">
    <source>
        <dbReference type="PROSITE" id="PS51263"/>
    </source>
</evidence>
<evidence type="ECO:0000256" key="2">
    <source>
        <dbReference type="ARBA" id="ARBA00004544"/>
    </source>
</evidence>
<dbReference type="SUPFAM" id="SSF55753">
    <property type="entry name" value="Actin depolymerizing proteins"/>
    <property type="match status" value="2"/>
</dbReference>
<gene>
    <name evidence="13" type="ORF">WN51_03126</name>
</gene>
<evidence type="ECO:0000256" key="7">
    <source>
        <dbReference type="ARBA" id="ARBA00023212"/>
    </source>
</evidence>
<feature type="domain" description="ADF-H" evidence="12">
    <location>
        <begin position="178"/>
        <end position="313"/>
    </location>
</feature>
<dbReference type="GO" id="GO:0005884">
    <property type="term" value="C:actin filament"/>
    <property type="evidence" value="ECO:0007669"/>
    <property type="project" value="TreeGrafter"/>
</dbReference>
<dbReference type="InterPro" id="IPR028458">
    <property type="entry name" value="Twinfilin"/>
</dbReference>
<evidence type="ECO:0000256" key="5">
    <source>
        <dbReference type="ARBA" id="ARBA00022737"/>
    </source>
</evidence>
<evidence type="ECO:0000313" key="14">
    <source>
        <dbReference type="Proteomes" id="UP000053105"/>
    </source>
</evidence>
<evidence type="ECO:0000256" key="3">
    <source>
        <dbReference type="ARBA" id="ARBA00009557"/>
    </source>
</evidence>
<accession>A0A0N0U4K9</accession>
<dbReference type="Pfam" id="PF00241">
    <property type="entry name" value="Cofilin_ADF"/>
    <property type="match status" value="2"/>
</dbReference>
<keyword evidence="7" id="KW-0206">Cytoskeleton</keyword>
<dbReference type="Proteomes" id="UP000053105">
    <property type="component" value="Unassembled WGS sequence"/>
</dbReference>
<dbReference type="PANTHER" id="PTHR13759:SF1">
    <property type="entry name" value="TWINFILIN"/>
    <property type="match status" value="1"/>
</dbReference>
<dbReference type="InterPro" id="IPR029006">
    <property type="entry name" value="ADF-H/Gelsolin-like_dom_sf"/>
</dbReference>
<comment type="function">
    <text evidence="9">Actin-binding protein involved in motile and morphological processes. Inhibits actin polymerization, likely by sequestering G-actin.</text>
</comment>
<keyword evidence="5" id="KW-0677">Repeat</keyword>
<feature type="region of interest" description="Disordered" evidence="11">
    <location>
        <begin position="374"/>
        <end position="406"/>
    </location>
</feature>
<dbReference type="SMART" id="SM00102">
    <property type="entry name" value="ADF"/>
    <property type="match status" value="2"/>
</dbReference>
<keyword evidence="6" id="KW-0009">Actin-binding</keyword>
<evidence type="ECO:0000256" key="10">
    <source>
        <dbReference type="ARBA" id="ARBA00069496"/>
    </source>
</evidence>
<dbReference type="STRING" id="166423.A0A0N0U4K9"/>
<evidence type="ECO:0000256" key="8">
    <source>
        <dbReference type="ARBA" id="ARBA00038532"/>
    </source>
</evidence>
<dbReference type="GO" id="GO:0030016">
    <property type="term" value="C:myofibril"/>
    <property type="evidence" value="ECO:0007669"/>
    <property type="project" value="TreeGrafter"/>
</dbReference>
<organism evidence="13 14">
    <name type="scientific">Melipona quadrifasciata</name>
    <dbReference type="NCBI Taxonomy" id="166423"/>
    <lineage>
        <taxon>Eukaryota</taxon>
        <taxon>Metazoa</taxon>
        <taxon>Ecdysozoa</taxon>
        <taxon>Arthropoda</taxon>
        <taxon>Hexapoda</taxon>
        <taxon>Insecta</taxon>
        <taxon>Pterygota</taxon>
        <taxon>Neoptera</taxon>
        <taxon>Endopterygota</taxon>
        <taxon>Hymenoptera</taxon>
        <taxon>Apocrita</taxon>
        <taxon>Aculeata</taxon>
        <taxon>Apoidea</taxon>
        <taxon>Anthophila</taxon>
        <taxon>Apidae</taxon>
        <taxon>Melipona</taxon>
    </lineage>
</organism>
<dbReference type="FunFam" id="3.40.20.10:FF:000042">
    <property type="entry name" value="Actin depolymerizing protein"/>
    <property type="match status" value="1"/>
</dbReference>
<dbReference type="GO" id="GO:0003785">
    <property type="term" value="F:actin monomer binding"/>
    <property type="evidence" value="ECO:0007669"/>
    <property type="project" value="TreeGrafter"/>
</dbReference>